<protein>
    <submittedName>
        <fullName evidence="2">Uncharacterized protein</fullName>
    </submittedName>
</protein>
<evidence type="ECO:0000313" key="3">
    <source>
        <dbReference type="Proteomes" id="UP000054477"/>
    </source>
</evidence>
<evidence type="ECO:0000256" key="1">
    <source>
        <dbReference type="SAM" id="MobiDB-lite"/>
    </source>
</evidence>
<reference evidence="3" key="2">
    <citation type="submission" date="2015-01" db="EMBL/GenBank/DDBJ databases">
        <title>Evolutionary Origins and Diversification of the Mycorrhizal Mutualists.</title>
        <authorList>
            <consortium name="DOE Joint Genome Institute"/>
            <consortium name="Mycorrhizal Genomics Consortium"/>
            <person name="Kohler A."/>
            <person name="Kuo A."/>
            <person name="Nagy L.G."/>
            <person name="Floudas D."/>
            <person name="Copeland A."/>
            <person name="Barry K.W."/>
            <person name="Cichocki N."/>
            <person name="Veneault-Fourrey C."/>
            <person name="LaButti K."/>
            <person name="Lindquist E.A."/>
            <person name="Lipzen A."/>
            <person name="Lundell T."/>
            <person name="Morin E."/>
            <person name="Murat C."/>
            <person name="Riley R."/>
            <person name="Ohm R."/>
            <person name="Sun H."/>
            <person name="Tunlid A."/>
            <person name="Henrissat B."/>
            <person name="Grigoriev I.V."/>
            <person name="Hibbett D.S."/>
            <person name="Martin F."/>
        </authorList>
    </citation>
    <scope>NUCLEOTIDE SEQUENCE [LARGE SCALE GENOMIC DNA]</scope>
    <source>
        <strain evidence="3">LaAM-08-1</strain>
    </source>
</reference>
<dbReference type="OrthoDB" id="2984700at2759"/>
<gene>
    <name evidence="2" type="ORF">K443DRAFT_558587</name>
</gene>
<feature type="compositionally biased region" description="Polar residues" evidence="1">
    <location>
        <begin position="197"/>
        <end position="209"/>
    </location>
</feature>
<dbReference type="EMBL" id="KN838542">
    <property type="protein sequence ID" value="KIK08418.1"/>
    <property type="molecule type" value="Genomic_DNA"/>
</dbReference>
<keyword evidence="3" id="KW-1185">Reference proteome</keyword>
<dbReference type="HOGENOM" id="CLU_602772_0_0_1"/>
<dbReference type="AlphaFoldDB" id="A0A0C9YK26"/>
<name>A0A0C9YK26_9AGAR</name>
<feature type="compositionally biased region" description="Polar residues" evidence="1">
    <location>
        <begin position="95"/>
        <end position="126"/>
    </location>
</feature>
<feature type="region of interest" description="Disordered" evidence="1">
    <location>
        <begin position="84"/>
        <end position="139"/>
    </location>
</feature>
<accession>A0A0C9YK26</accession>
<sequence length="407" mass="45298">MISQVSQQRSSTSHKSLASMHSIGRLHSFSSEADGDPIKVKMTPRIAVRDKTPHRFQVVPLREIRQRPIDGVNALALPNFRQNQNRLTGKVGPCNMSSNSHSTTSPPLASSSKRICNDASSLSRQPLTEVDQNVELPDPLELRLEGATSKTKRPQSHPSSLKSFPNKAALLLPSTSLSASSLSPQSVEHRRQDVHTKSSSFIAINQLASPRSHLEDRTPRPVHKQTMTLSENLYNGRSECVSEGNVKSIIKHRKTAGHPSSKRNAIYNQPLYADFLKQTDIPRLVEDFHEGVTDATADFAALDERQENACPQPPPVYSERLHERSLDVREEDPKNIDTTISPSSSHQYAMDNALLKSLLPTLLPTQPLRYSRTHFVCVKPFSKGKVVYSSIVLELMSDIDKALEGWK</sequence>
<feature type="region of interest" description="Disordered" evidence="1">
    <location>
        <begin position="147"/>
        <end position="166"/>
    </location>
</feature>
<organism evidence="2 3">
    <name type="scientific">Laccaria amethystina LaAM-08-1</name>
    <dbReference type="NCBI Taxonomy" id="1095629"/>
    <lineage>
        <taxon>Eukaryota</taxon>
        <taxon>Fungi</taxon>
        <taxon>Dikarya</taxon>
        <taxon>Basidiomycota</taxon>
        <taxon>Agaricomycotina</taxon>
        <taxon>Agaricomycetes</taxon>
        <taxon>Agaricomycetidae</taxon>
        <taxon>Agaricales</taxon>
        <taxon>Agaricineae</taxon>
        <taxon>Hydnangiaceae</taxon>
        <taxon>Laccaria</taxon>
    </lineage>
</organism>
<feature type="region of interest" description="Disordered" evidence="1">
    <location>
        <begin position="178"/>
        <end position="224"/>
    </location>
</feature>
<evidence type="ECO:0000313" key="2">
    <source>
        <dbReference type="EMBL" id="KIK08418.1"/>
    </source>
</evidence>
<reference evidence="2 3" key="1">
    <citation type="submission" date="2014-04" db="EMBL/GenBank/DDBJ databases">
        <authorList>
            <consortium name="DOE Joint Genome Institute"/>
            <person name="Kuo A."/>
            <person name="Kohler A."/>
            <person name="Nagy L.G."/>
            <person name="Floudas D."/>
            <person name="Copeland A."/>
            <person name="Barry K.W."/>
            <person name="Cichocki N."/>
            <person name="Veneault-Fourrey C."/>
            <person name="LaButti K."/>
            <person name="Lindquist E.A."/>
            <person name="Lipzen A."/>
            <person name="Lundell T."/>
            <person name="Morin E."/>
            <person name="Murat C."/>
            <person name="Sun H."/>
            <person name="Tunlid A."/>
            <person name="Henrissat B."/>
            <person name="Grigoriev I.V."/>
            <person name="Hibbett D.S."/>
            <person name="Martin F."/>
            <person name="Nordberg H.P."/>
            <person name="Cantor M.N."/>
            <person name="Hua S.X."/>
        </authorList>
    </citation>
    <scope>NUCLEOTIDE SEQUENCE [LARGE SCALE GENOMIC DNA]</scope>
    <source>
        <strain evidence="2 3">LaAM-08-1</strain>
    </source>
</reference>
<proteinExistence type="predicted"/>
<dbReference type="Proteomes" id="UP000054477">
    <property type="component" value="Unassembled WGS sequence"/>
</dbReference>
<feature type="compositionally biased region" description="Basic and acidic residues" evidence="1">
    <location>
        <begin position="187"/>
        <end position="196"/>
    </location>
</feature>